<organism evidence="2 3">
    <name type="scientific">Aquirufa rosea</name>
    <dbReference type="NCBI Taxonomy" id="2509241"/>
    <lineage>
        <taxon>Bacteria</taxon>
        <taxon>Pseudomonadati</taxon>
        <taxon>Bacteroidota</taxon>
        <taxon>Cytophagia</taxon>
        <taxon>Cytophagales</taxon>
        <taxon>Flectobacillaceae</taxon>
        <taxon>Aquirufa</taxon>
    </lineage>
</organism>
<dbReference type="Gene3D" id="3.10.180.10">
    <property type="entry name" value="2,3-Dihydroxybiphenyl 1,2-Dioxygenase, domain 1"/>
    <property type="match status" value="1"/>
</dbReference>
<dbReference type="CDD" id="cd06588">
    <property type="entry name" value="PhnB_like"/>
    <property type="match status" value="1"/>
</dbReference>
<dbReference type="SUPFAM" id="SSF54593">
    <property type="entry name" value="Glyoxalase/Bleomycin resistance protein/Dihydroxybiphenyl dioxygenase"/>
    <property type="match status" value="1"/>
</dbReference>
<name>A0A4Q1BXT6_9BACT</name>
<protein>
    <submittedName>
        <fullName evidence="2">VOC family protein</fullName>
    </submittedName>
</protein>
<accession>A0A4Q1BXT6</accession>
<sequence>MPRVCTYVNFPGTAEEAFLFYQSIFKTEFIGGIQRFHEMPVDPNMPPLPETVNDQVLHIELPLLGNHILMASDAPADLGFSLSQGNNMHICVNPDSREEAQRIFDGLSEGANINTPIQDMYWGAFYGTMTDRFGINWMISYQVQ</sequence>
<dbReference type="InterPro" id="IPR029068">
    <property type="entry name" value="Glyas_Bleomycin-R_OHBP_Dase"/>
</dbReference>
<reference evidence="2 3" key="1">
    <citation type="submission" date="2019-01" db="EMBL/GenBank/DDBJ databases">
        <title>Cytophagaceae bacterium strain CAR-16.</title>
        <authorList>
            <person name="Chen W.-M."/>
        </authorList>
    </citation>
    <scope>NUCLEOTIDE SEQUENCE [LARGE SCALE GENOMIC DNA]</scope>
    <source>
        <strain evidence="2 3">CAR-16</strain>
    </source>
</reference>
<comment type="caution">
    <text evidence="2">The sequence shown here is derived from an EMBL/GenBank/DDBJ whole genome shotgun (WGS) entry which is preliminary data.</text>
</comment>
<dbReference type="AlphaFoldDB" id="A0A4Q1BXT6"/>
<gene>
    <name evidence="2" type="ORF">ESB04_09790</name>
</gene>
<dbReference type="Proteomes" id="UP000289455">
    <property type="component" value="Unassembled WGS sequence"/>
</dbReference>
<dbReference type="Pfam" id="PF06983">
    <property type="entry name" value="3-dmu-9_3-mt"/>
    <property type="match status" value="1"/>
</dbReference>
<evidence type="ECO:0000313" key="2">
    <source>
        <dbReference type="EMBL" id="RXK47522.1"/>
    </source>
</evidence>
<proteinExistence type="predicted"/>
<evidence type="ECO:0000313" key="3">
    <source>
        <dbReference type="Proteomes" id="UP000289455"/>
    </source>
</evidence>
<dbReference type="InterPro" id="IPR028973">
    <property type="entry name" value="PhnB-like"/>
</dbReference>
<dbReference type="RefSeq" id="WP_129027562.1">
    <property type="nucleotide sequence ID" value="NZ_SDHY01000006.1"/>
</dbReference>
<dbReference type="PANTHER" id="PTHR33990:SF1">
    <property type="entry name" value="PROTEIN YJDN"/>
    <property type="match status" value="1"/>
</dbReference>
<dbReference type="PANTHER" id="PTHR33990">
    <property type="entry name" value="PROTEIN YJDN-RELATED"/>
    <property type="match status" value="1"/>
</dbReference>
<keyword evidence="3" id="KW-1185">Reference proteome</keyword>
<evidence type="ECO:0000259" key="1">
    <source>
        <dbReference type="Pfam" id="PF06983"/>
    </source>
</evidence>
<dbReference type="OrthoDB" id="9795306at2"/>
<feature type="domain" description="PhnB-like" evidence="1">
    <location>
        <begin position="4"/>
        <end position="139"/>
    </location>
</feature>
<dbReference type="EMBL" id="SDHY01000006">
    <property type="protein sequence ID" value="RXK47522.1"/>
    <property type="molecule type" value="Genomic_DNA"/>
</dbReference>